<dbReference type="RefSeq" id="XP_020038617.1">
    <property type="nucleotide sequence ID" value="XM_020183028.1"/>
</dbReference>
<organism evidence="2">
    <name type="scientific">Castor canadensis</name>
    <name type="common">American beaver</name>
    <dbReference type="NCBI Taxonomy" id="51338"/>
    <lineage>
        <taxon>Eukaryota</taxon>
        <taxon>Metazoa</taxon>
        <taxon>Chordata</taxon>
        <taxon>Craniata</taxon>
        <taxon>Vertebrata</taxon>
        <taxon>Euteleostomi</taxon>
        <taxon>Mammalia</taxon>
        <taxon>Eutheria</taxon>
        <taxon>Euarchontoglires</taxon>
        <taxon>Glires</taxon>
        <taxon>Rodentia</taxon>
        <taxon>Castorimorpha</taxon>
        <taxon>Castoridae</taxon>
        <taxon>Castor</taxon>
    </lineage>
</organism>
<reference evidence="2" key="1">
    <citation type="submission" date="2025-08" db="UniProtKB">
        <authorList>
            <consortium name="RefSeq"/>
        </authorList>
    </citation>
    <scope>IDENTIFICATION</scope>
    <source>
        <tissue evidence="2">Leukocyte</tissue>
    </source>
</reference>
<dbReference type="KEGG" id="ccan:109698675"/>
<protein>
    <submittedName>
        <fullName evidence="2">Uncharacterized protein</fullName>
    </submittedName>
</protein>
<accession>A0A8B7W3T8</accession>
<feature type="region of interest" description="Disordered" evidence="1">
    <location>
        <begin position="272"/>
        <end position="314"/>
    </location>
</feature>
<feature type="compositionally biased region" description="Basic residues" evidence="1">
    <location>
        <begin position="203"/>
        <end position="216"/>
    </location>
</feature>
<sequence>MQRPPAPSRSDRLLGHWKEPLALQCAGRDFHLGARGPRRRRLVPAQAELGGPGLAPPRPPAPPRRKLTVCGLAGACGGGKGRRKERRKVGPGGPEGGKEGVEAKGRVCWRAKQLKCGARPGAQVAADARPTCPEPLAWAVPSGDSSSGGGGCGPGARLREGWWRLGSSQHSRYRLRPGRGRRESELRAGHAATAPSPQPPRPGPRRARRPPCRGRPRPCTPASSGSARSCRASQVSRAASGAQRNLVAHAAAGAAAGGVACGGGRLGTLQVASRRGPAAAGHFRSACATASPPPAGLSRSPVPSRAEEEPSLPV</sequence>
<name>A0A8B7W3T8_CASCN</name>
<feature type="compositionally biased region" description="Basic residues" evidence="1">
    <location>
        <begin position="80"/>
        <end position="89"/>
    </location>
</feature>
<evidence type="ECO:0000313" key="2">
    <source>
        <dbReference type="RefSeq" id="XP_020038617.1"/>
    </source>
</evidence>
<feature type="region of interest" description="Disordered" evidence="1">
    <location>
        <begin position="33"/>
        <end position="102"/>
    </location>
</feature>
<evidence type="ECO:0000256" key="1">
    <source>
        <dbReference type="SAM" id="MobiDB-lite"/>
    </source>
</evidence>
<proteinExistence type="predicted"/>
<dbReference type="AlphaFoldDB" id="A0A8B7W3T8"/>
<feature type="region of interest" description="Disordered" evidence="1">
    <location>
        <begin position="138"/>
        <end position="244"/>
    </location>
</feature>
<gene>
    <name evidence="2" type="primary">LOC109698675</name>
</gene>
<feature type="compositionally biased region" description="Low complexity" evidence="1">
    <location>
        <begin position="220"/>
        <end position="233"/>
    </location>
</feature>